<evidence type="ECO:0000313" key="3">
    <source>
        <dbReference type="Proteomes" id="UP000315938"/>
    </source>
</evidence>
<evidence type="ECO:0000256" key="1">
    <source>
        <dbReference type="SAM" id="Coils"/>
    </source>
</evidence>
<keyword evidence="1" id="KW-0175">Coiled coil</keyword>
<dbReference type="GeneID" id="41339314"/>
<proteinExistence type="predicted"/>
<sequence length="105" mass="12698">MKTLIREVIQLDQQARLEIEELKREKEELFNSFKEMKADLKNQQLLELEKQTKQLEVDAQILFEQRLVQYQEKNAIREANIVKQYEANKDVWLKELMDFILGEDN</sequence>
<dbReference type="RefSeq" id="WP_012243105.1">
    <property type="nucleotide sequence ID" value="NZ_CP103951.1"/>
</dbReference>
<comment type="caution">
    <text evidence="2">The sequence shown here is derived from an EMBL/GenBank/DDBJ whole genome shotgun (WGS) entry which is preliminary data.</text>
</comment>
<accession>A0A553IG44</accession>
<evidence type="ECO:0000313" key="2">
    <source>
        <dbReference type="EMBL" id="TRX99151.1"/>
    </source>
</evidence>
<organism evidence="2 3">
    <name type="scientific">Acholeplasma laidlawii</name>
    <dbReference type="NCBI Taxonomy" id="2148"/>
    <lineage>
        <taxon>Bacteria</taxon>
        <taxon>Bacillati</taxon>
        <taxon>Mycoplasmatota</taxon>
        <taxon>Mollicutes</taxon>
        <taxon>Acholeplasmatales</taxon>
        <taxon>Acholeplasmataceae</taxon>
        <taxon>Acholeplasma</taxon>
    </lineage>
</organism>
<gene>
    <name evidence="2" type="ORF">FNV44_05440</name>
</gene>
<dbReference type="AlphaFoldDB" id="A0A553IG44"/>
<reference evidence="2 3" key="1">
    <citation type="submission" date="2019-07" db="EMBL/GenBank/DDBJ databases">
        <title>Genome sequence of Acholeplasma laidlawii strain with increased resistance to erythromycin.</title>
        <authorList>
            <person name="Medvedeva E.S."/>
            <person name="Baranova N.B."/>
            <person name="Siniagina M.N."/>
            <person name="Mouzykantov A."/>
            <person name="Chernova O.A."/>
            <person name="Chernov V.M."/>
        </authorList>
    </citation>
    <scope>NUCLEOTIDE SEQUENCE [LARGE SCALE GENOMIC DNA]</scope>
    <source>
        <strain evidence="2 3">PG8REry</strain>
    </source>
</reference>
<feature type="coiled-coil region" evidence="1">
    <location>
        <begin position="5"/>
        <end position="65"/>
    </location>
</feature>
<name>A0A553IG44_ACHLA</name>
<dbReference type="Proteomes" id="UP000315938">
    <property type="component" value="Unassembled WGS sequence"/>
</dbReference>
<protein>
    <submittedName>
        <fullName evidence="2">Uncharacterized protein</fullName>
    </submittedName>
</protein>
<dbReference type="EMBL" id="VKID01000002">
    <property type="protein sequence ID" value="TRX99151.1"/>
    <property type="molecule type" value="Genomic_DNA"/>
</dbReference>